<feature type="region of interest" description="Disordered" evidence="1">
    <location>
        <begin position="318"/>
        <end position="348"/>
    </location>
</feature>
<dbReference type="PATRIC" id="fig|1352936.5.peg.2130"/>
<evidence type="ECO:0000259" key="2">
    <source>
        <dbReference type="PROSITE" id="PS50095"/>
    </source>
</evidence>
<dbReference type="Pfam" id="PF01477">
    <property type="entry name" value="PLAT"/>
    <property type="match status" value="1"/>
</dbReference>
<feature type="domain" description="PLAT" evidence="2">
    <location>
        <begin position="190"/>
        <end position="306"/>
    </location>
</feature>
<dbReference type="HOGENOM" id="CLU_796750_0_0_11"/>
<dbReference type="PROSITE" id="PS50095">
    <property type="entry name" value="PLAT"/>
    <property type="match status" value="1"/>
</dbReference>
<dbReference type="OrthoDB" id="3969065at2"/>
<dbReference type="Gene3D" id="2.60.20.10">
    <property type="entry name" value="Crystallins"/>
    <property type="match status" value="1"/>
</dbReference>
<gene>
    <name evidence="3" type="ORF">M878_10005</name>
</gene>
<dbReference type="AlphaFoldDB" id="V6KQQ9"/>
<comment type="caution">
    <text evidence="3">The sequence shown here is derived from an EMBL/GenBank/DDBJ whole genome shotgun (WGS) entry which is preliminary data.</text>
</comment>
<dbReference type="InterPro" id="IPR036392">
    <property type="entry name" value="PLAT/LH2_dom_sf"/>
</dbReference>
<proteinExistence type="predicted"/>
<dbReference type="Proteomes" id="UP000017984">
    <property type="component" value="Chromosome"/>
</dbReference>
<sequence>MTKTIKRGKGSEACPRGYYALYDHPNCNNSVPGRVLVADESVGNFRDAGDSSFNDSVTCVVNKTTRTLELYEHEKSGGERVDIPPGGPYDLRYIKNANGKSLSDLVSSTRLGDPPSPGLIEGFRRLGYQVAGGKVDKDTGTGQGSSGPLGRVADLGFVATGGKMAGKDTQSEQVAAAEKKAAQKAAATPLVFGVSIKTAKEDWAGTDDDVLCRFQRADRKSEWVKLDSAANDFEAGSWRTYQVSMPGDFGTPQRIALKTSGDDKWLLEWVVVTLPDQTYLHAPYLNDTYIWISQGTPKVGEAGSWPWRHEADLYLGPGDKAVKGEKNPDAENAPETWGESMMKRVRGK</sequence>
<evidence type="ECO:0000313" key="4">
    <source>
        <dbReference type="Proteomes" id="UP000017984"/>
    </source>
</evidence>
<accession>V6KQQ9</accession>
<dbReference type="InterPro" id="IPR001024">
    <property type="entry name" value="PLAT/LH2_dom"/>
</dbReference>
<feature type="compositionally biased region" description="Basic and acidic residues" evidence="1">
    <location>
        <begin position="320"/>
        <end position="329"/>
    </location>
</feature>
<dbReference type="SUPFAM" id="SSF49723">
    <property type="entry name" value="Lipase/lipooxygenase domain (PLAT/LH2 domain)"/>
    <property type="match status" value="1"/>
</dbReference>
<protein>
    <recommendedName>
        <fullName evidence="2">PLAT domain-containing protein</fullName>
    </recommendedName>
</protein>
<keyword evidence="4" id="KW-1185">Reference proteome</keyword>
<organism evidence="3 4">
    <name type="scientific">Streptomyces roseochromogenus subsp. oscitans DS 12.976</name>
    <dbReference type="NCBI Taxonomy" id="1352936"/>
    <lineage>
        <taxon>Bacteria</taxon>
        <taxon>Bacillati</taxon>
        <taxon>Actinomycetota</taxon>
        <taxon>Actinomycetes</taxon>
        <taxon>Kitasatosporales</taxon>
        <taxon>Streptomycetaceae</taxon>
        <taxon>Streptomyces</taxon>
    </lineage>
</organism>
<dbReference type="Pfam" id="PF03995">
    <property type="entry name" value="Inhibitor_I36"/>
    <property type="match status" value="1"/>
</dbReference>
<evidence type="ECO:0000313" key="3">
    <source>
        <dbReference type="EMBL" id="EST34520.1"/>
    </source>
</evidence>
<name>V6KQQ9_STRRC</name>
<dbReference type="EMBL" id="AWQX01000080">
    <property type="protein sequence ID" value="EST34520.1"/>
    <property type="molecule type" value="Genomic_DNA"/>
</dbReference>
<dbReference type="Gene3D" id="2.60.60.20">
    <property type="entry name" value="PLAT/LH2 domain"/>
    <property type="match status" value="1"/>
</dbReference>
<dbReference type="SMR" id="V6KQQ9"/>
<evidence type="ECO:0000256" key="1">
    <source>
        <dbReference type="SAM" id="MobiDB-lite"/>
    </source>
</evidence>
<dbReference type="RefSeq" id="WP_023545977.1">
    <property type="nucleotide sequence ID" value="NZ_CM002285.1"/>
</dbReference>
<reference evidence="3 4" key="1">
    <citation type="journal article" date="2014" name="Genome Announc.">
        <title>Draft Genome Sequence of Streptomyces roseochromogenes subsp. oscitans DS 12.976, Producer of the Aminocoumarin Antibiotic Clorobiocin.</title>
        <authorList>
            <person name="Ruckert C."/>
            <person name="Kalinowski J."/>
            <person name="Heide L."/>
            <person name="Apel A.K."/>
        </authorList>
    </citation>
    <scope>NUCLEOTIDE SEQUENCE [LARGE SCALE GENOMIC DNA]</scope>
    <source>
        <strain evidence="3 4">DS 12.976</strain>
    </source>
</reference>